<dbReference type="EMBL" id="SMSI01000001">
    <property type="protein sequence ID" value="TDH39380.1"/>
    <property type="molecule type" value="Genomic_DNA"/>
</dbReference>
<dbReference type="Pfam" id="PF02826">
    <property type="entry name" value="2-Hacid_dh_C"/>
    <property type="match status" value="1"/>
</dbReference>
<organism evidence="4 5">
    <name type="scientific">Pseudohoeflea suaedae</name>
    <dbReference type="NCBI Taxonomy" id="877384"/>
    <lineage>
        <taxon>Bacteria</taxon>
        <taxon>Pseudomonadati</taxon>
        <taxon>Pseudomonadota</taxon>
        <taxon>Alphaproteobacteria</taxon>
        <taxon>Hyphomicrobiales</taxon>
        <taxon>Rhizobiaceae</taxon>
        <taxon>Pseudohoeflea</taxon>
    </lineage>
</organism>
<keyword evidence="2" id="KW-0520">NAD</keyword>
<keyword evidence="1" id="KW-0560">Oxidoreductase</keyword>
<dbReference type="InterPro" id="IPR006140">
    <property type="entry name" value="D-isomer_DH_NAD-bd"/>
</dbReference>
<protein>
    <submittedName>
        <fullName evidence="4">Glyoxylate/hydroxypyruvate reductase A</fullName>
    </submittedName>
</protein>
<dbReference type="InterPro" id="IPR036291">
    <property type="entry name" value="NAD(P)-bd_dom_sf"/>
</dbReference>
<comment type="caution">
    <text evidence="4">The sequence shown here is derived from an EMBL/GenBank/DDBJ whole genome shotgun (WGS) entry which is preliminary data.</text>
</comment>
<dbReference type="AlphaFoldDB" id="A0A4R5PQG6"/>
<dbReference type="GO" id="GO:0051287">
    <property type="term" value="F:NAD binding"/>
    <property type="evidence" value="ECO:0007669"/>
    <property type="project" value="InterPro"/>
</dbReference>
<proteinExistence type="predicted"/>
<evidence type="ECO:0000256" key="2">
    <source>
        <dbReference type="ARBA" id="ARBA00023027"/>
    </source>
</evidence>
<reference evidence="4 5" key="1">
    <citation type="journal article" date="2013" name="Int. J. Syst. Evol. Microbiol.">
        <title>Hoeflea suaedae sp. nov., an endophytic bacterium isolated from the root of the halophyte Suaeda maritima.</title>
        <authorList>
            <person name="Chung E.J."/>
            <person name="Park J.A."/>
            <person name="Pramanik P."/>
            <person name="Bibi F."/>
            <person name="Jeon C.O."/>
            <person name="Chung Y.R."/>
        </authorList>
    </citation>
    <scope>NUCLEOTIDE SEQUENCE [LARGE SCALE GENOMIC DNA]</scope>
    <source>
        <strain evidence="4 5">YC6898</strain>
    </source>
</reference>
<dbReference type="GO" id="GO:0016491">
    <property type="term" value="F:oxidoreductase activity"/>
    <property type="evidence" value="ECO:0007669"/>
    <property type="project" value="UniProtKB-KW"/>
</dbReference>
<name>A0A4R5PQG6_9HYPH</name>
<dbReference type="PANTHER" id="PTHR43333:SF1">
    <property type="entry name" value="D-ISOMER SPECIFIC 2-HYDROXYACID DEHYDROGENASE NAD-BINDING DOMAIN-CONTAINING PROTEIN"/>
    <property type="match status" value="1"/>
</dbReference>
<dbReference type="Gene3D" id="3.40.50.720">
    <property type="entry name" value="NAD(P)-binding Rossmann-like Domain"/>
    <property type="match status" value="2"/>
</dbReference>
<evidence type="ECO:0000313" key="4">
    <source>
        <dbReference type="EMBL" id="TDH39380.1"/>
    </source>
</evidence>
<dbReference type="SUPFAM" id="SSF52283">
    <property type="entry name" value="Formate/glycerate dehydrogenase catalytic domain-like"/>
    <property type="match status" value="1"/>
</dbReference>
<evidence type="ECO:0000313" key="5">
    <source>
        <dbReference type="Proteomes" id="UP000295131"/>
    </source>
</evidence>
<gene>
    <name evidence="4" type="ORF">E2A64_02000</name>
</gene>
<dbReference type="Proteomes" id="UP000295131">
    <property type="component" value="Unassembled WGS sequence"/>
</dbReference>
<keyword evidence="5" id="KW-1185">Reference proteome</keyword>
<dbReference type="PANTHER" id="PTHR43333">
    <property type="entry name" value="2-HACID_DH_C DOMAIN-CONTAINING PROTEIN"/>
    <property type="match status" value="1"/>
</dbReference>
<dbReference type="OrthoDB" id="9787219at2"/>
<sequence>MSAERILLSAPGWDSELWIGELEKHAPGRDIVLETDGATDPSIRFAVVWKQPEGLLSSLPNLKAIFSLGAGVDHIFKDTTLPDVPIVRIVSDDLTARMSEYVVWQVLDHHRNGPRYRRQQQNHSWGETRQQASADDVTVGIMGLGELGRDSAAKLNVLGFKVTGWSRRQQDVDGVTCFAGPEGFGDFLASADIFVVLLPLTDETRGILGLETFRRMTRRGPLGAPVLINAGRGGLQVEADIVAALDEGLLSAASLDVFEAEPLGKDSPLWEHPKVTVTPHAAASSNAARLAGPIVEQMKAYDRGEPLANLVDKSAGY</sequence>
<feature type="domain" description="D-isomer specific 2-hydroxyacid dehydrogenase NAD-binding" evidence="3">
    <location>
        <begin position="104"/>
        <end position="282"/>
    </location>
</feature>
<evidence type="ECO:0000256" key="1">
    <source>
        <dbReference type="ARBA" id="ARBA00023002"/>
    </source>
</evidence>
<accession>A0A4R5PQG6</accession>
<keyword evidence="4" id="KW-0670">Pyruvate</keyword>
<dbReference type="SUPFAM" id="SSF51735">
    <property type="entry name" value="NAD(P)-binding Rossmann-fold domains"/>
    <property type="match status" value="1"/>
</dbReference>
<evidence type="ECO:0000259" key="3">
    <source>
        <dbReference type="Pfam" id="PF02826"/>
    </source>
</evidence>
<dbReference type="CDD" id="cd12164">
    <property type="entry name" value="GDH_like_2"/>
    <property type="match status" value="1"/>
</dbReference>